<dbReference type="SUPFAM" id="SSF50129">
    <property type="entry name" value="GroES-like"/>
    <property type="match status" value="1"/>
</dbReference>
<proteinExistence type="predicted"/>
<dbReference type="Proteomes" id="UP001169027">
    <property type="component" value="Unassembled WGS sequence"/>
</dbReference>
<dbReference type="CDD" id="cd08253">
    <property type="entry name" value="zeta_crystallin"/>
    <property type="match status" value="1"/>
</dbReference>
<dbReference type="RefSeq" id="WP_301815603.1">
    <property type="nucleotide sequence ID" value="NZ_JAUJZH010000038.1"/>
</dbReference>
<accession>A0ABT8SGF4</accession>
<dbReference type="EMBL" id="JAUKVY010000038">
    <property type="protein sequence ID" value="MDO1537272.1"/>
    <property type="molecule type" value="Genomic_DNA"/>
</dbReference>
<keyword evidence="4" id="KW-1185">Reference proteome</keyword>
<evidence type="ECO:0000313" key="3">
    <source>
        <dbReference type="EMBL" id="MDO1537272.1"/>
    </source>
</evidence>
<dbReference type="SUPFAM" id="SSF51735">
    <property type="entry name" value="NAD(P)-binding Rossmann-fold domains"/>
    <property type="match status" value="1"/>
</dbReference>
<comment type="caution">
    <text evidence="3">The sequence shown here is derived from an EMBL/GenBank/DDBJ whole genome shotgun (WGS) entry which is preliminary data.</text>
</comment>
<dbReference type="InterPro" id="IPR011032">
    <property type="entry name" value="GroES-like_sf"/>
</dbReference>
<gene>
    <name evidence="3" type="ORF">Q2T77_33920</name>
</gene>
<evidence type="ECO:0000259" key="2">
    <source>
        <dbReference type="SMART" id="SM00829"/>
    </source>
</evidence>
<dbReference type="InterPro" id="IPR013149">
    <property type="entry name" value="ADH-like_C"/>
</dbReference>
<dbReference type="Pfam" id="PF08240">
    <property type="entry name" value="ADH_N"/>
    <property type="match status" value="1"/>
</dbReference>
<dbReference type="InterPro" id="IPR051603">
    <property type="entry name" value="Zinc-ADH_QOR/CCCR"/>
</dbReference>
<name>A0ABT8SGF4_9BURK</name>
<dbReference type="InterPro" id="IPR020843">
    <property type="entry name" value="ER"/>
</dbReference>
<evidence type="ECO:0000313" key="4">
    <source>
        <dbReference type="Proteomes" id="UP001169027"/>
    </source>
</evidence>
<keyword evidence="1" id="KW-0521">NADP</keyword>
<sequence length="312" mass="32973">MKPTPTPAPGEVLVRLQALGVNPSDVKARAGLRGGKSAMAYPQIIPHSDGAGVVAGLGSRSSRFATGDRVWIANAQWHRACGTAAEFISINEALVFPLPANVPFEVGAALGIPALTACHAVTGYGPVDSKVVFVSGGGGTVGSLAVQIAKQSGAFVVASGRGADKVRVLRLGADAFVDYTSEHLVDEVLRATNGRRLEHVVEVEFGTNIPAVSELVSERSVIVAYGSSRNQQPPLPFYALMFKGVRLEFLLVYLLTPQERHAAARRINEMLTRGALEVPVANILPLEACAQAHEIVETEKRTGAVVLQTKEP</sequence>
<organism evidence="3 4">
    <name type="scientific">Variovorax ginsengisoli</name>
    <dbReference type="NCBI Taxonomy" id="363844"/>
    <lineage>
        <taxon>Bacteria</taxon>
        <taxon>Pseudomonadati</taxon>
        <taxon>Pseudomonadota</taxon>
        <taxon>Betaproteobacteria</taxon>
        <taxon>Burkholderiales</taxon>
        <taxon>Comamonadaceae</taxon>
        <taxon>Variovorax</taxon>
    </lineage>
</organism>
<dbReference type="InterPro" id="IPR036291">
    <property type="entry name" value="NAD(P)-bd_dom_sf"/>
</dbReference>
<dbReference type="Pfam" id="PF00107">
    <property type="entry name" value="ADH_zinc_N"/>
    <property type="match status" value="1"/>
</dbReference>
<dbReference type="Gene3D" id="3.90.180.10">
    <property type="entry name" value="Medium-chain alcohol dehydrogenases, catalytic domain"/>
    <property type="match status" value="1"/>
</dbReference>
<reference evidence="3" key="1">
    <citation type="submission" date="2023-06" db="EMBL/GenBank/DDBJ databases">
        <authorList>
            <person name="Jiang Y."/>
            <person name="Liu Q."/>
        </authorList>
    </citation>
    <scope>NUCLEOTIDE SEQUENCE</scope>
    <source>
        <strain evidence="3">CGMCC 1.12090</strain>
    </source>
</reference>
<dbReference type="Gene3D" id="3.40.50.720">
    <property type="entry name" value="NAD(P)-binding Rossmann-like Domain"/>
    <property type="match status" value="1"/>
</dbReference>
<protein>
    <submittedName>
        <fullName evidence="3">NADPH:quinone reductase</fullName>
    </submittedName>
</protein>
<dbReference type="SMART" id="SM00829">
    <property type="entry name" value="PKS_ER"/>
    <property type="match status" value="1"/>
</dbReference>
<dbReference type="PANTHER" id="PTHR44154:SF1">
    <property type="entry name" value="QUINONE OXIDOREDUCTASE"/>
    <property type="match status" value="1"/>
</dbReference>
<dbReference type="PANTHER" id="PTHR44154">
    <property type="entry name" value="QUINONE OXIDOREDUCTASE"/>
    <property type="match status" value="1"/>
</dbReference>
<dbReference type="InterPro" id="IPR013154">
    <property type="entry name" value="ADH-like_N"/>
</dbReference>
<feature type="domain" description="Enoyl reductase (ER)" evidence="2">
    <location>
        <begin position="1"/>
        <end position="307"/>
    </location>
</feature>
<evidence type="ECO:0000256" key="1">
    <source>
        <dbReference type="ARBA" id="ARBA00022857"/>
    </source>
</evidence>